<evidence type="ECO:0000313" key="4">
    <source>
        <dbReference type="EMBL" id="EUJ31391.1"/>
    </source>
</evidence>
<dbReference type="RefSeq" id="WP_036097426.1">
    <property type="nucleotide sequence ID" value="NZ_AODF01000018.1"/>
</dbReference>
<dbReference type="PANTHER" id="PTHR34216">
    <property type="match status" value="1"/>
</dbReference>
<dbReference type="Pfam" id="PF01522">
    <property type="entry name" value="Polysacc_deac_1"/>
    <property type="match status" value="1"/>
</dbReference>
<keyword evidence="5" id="KW-1185">Reference proteome</keyword>
<dbReference type="EMBL" id="AODF01000018">
    <property type="protein sequence ID" value="EUJ31391.1"/>
    <property type="molecule type" value="Genomic_DNA"/>
</dbReference>
<keyword evidence="2" id="KW-0732">Signal</keyword>
<feature type="domain" description="NodB homology" evidence="3">
    <location>
        <begin position="79"/>
        <end position="247"/>
    </location>
</feature>
<name>A0ABN0REY7_9LIST</name>
<dbReference type="Gene3D" id="3.20.20.370">
    <property type="entry name" value="Glycoside hydrolase/deacetylase"/>
    <property type="match status" value="1"/>
</dbReference>
<dbReference type="PANTHER" id="PTHR34216:SF3">
    <property type="entry name" value="POLY-BETA-1,6-N-ACETYL-D-GLUCOSAMINE N-DEACETYLASE"/>
    <property type="match status" value="1"/>
</dbReference>
<reference evidence="4 5" key="1">
    <citation type="journal article" date="2014" name="Int. J. Syst. Evol. Microbiol.">
        <title>Listeria floridensis sp. nov., Listeria aquatica sp. nov., Listeria cornellensis sp. nov., Listeria riparia sp. nov. and Listeria grandensis sp. nov., from agricultural and natural environments.</title>
        <authorList>
            <person name="den Bakker H.C."/>
            <person name="Warchocki S."/>
            <person name="Wright E.M."/>
            <person name="Allred A.F."/>
            <person name="Ahlstrom C."/>
            <person name="Manuel C.S."/>
            <person name="Stasiewicz M.J."/>
            <person name="Burrell A."/>
            <person name="Roof S."/>
            <person name="Strawn L."/>
            <person name="Fortes E.D."/>
            <person name="Nightingale K.K."/>
            <person name="Kephart D."/>
            <person name="Wiedmann M."/>
        </authorList>
    </citation>
    <scope>NUCLEOTIDE SEQUENCE [LARGE SCALE GENOMIC DNA]</scope>
    <source>
        <strain evidence="4 5">FSL S10-1187</strain>
    </source>
</reference>
<dbReference type="InterPro" id="IPR011330">
    <property type="entry name" value="Glyco_hydro/deAcase_b/a-brl"/>
</dbReference>
<proteinExistence type="predicted"/>
<evidence type="ECO:0000256" key="2">
    <source>
        <dbReference type="ARBA" id="ARBA00022729"/>
    </source>
</evidence>
<evidence type="ECO:0000259" key="3">
    <source>
        <dbReference type="PROSITE" id="PS51677"/>
    </source>
</evidence>
<organism evidence="4 5">
    <name type="scientific">Listeria floridensis FSL S10-1187</name>
    <dbReference type="NCBI Taxonomy" id="1265817"/>
    <lineage>
        <taxon>Bacteria</taxon>
        <taxon>Bacillati</taxon>
        <taxon>Bacillota</taxon>
        <taxon>Bacilli</taxon>
        <taxon>Bacillales</taxon>
        <taxon>Listeriaceae</taxon>
        <taxon>Listeria</taxon>
    </lineage>
</organism>
<accession>A0ABN0REY7</accession>
<gene>
    <name evidence="4" type="ORF">MFLO_09222</name>
</gene>
<dbReference type="SUPFAM" id="SSF88713">
    <property type="entry name" value="Glycoside hydrolase/deacetylase"/>
    <property type="match status" value="1"/>
</dbReference>
<sequence>MSFHVLMYHELRERGTFKADEPSPISVKQNYEARLPQVLFSFADDFTAQMEMLVAEGFHAITLQDVRDFYEKGKELPKKAVLITFDDAFQSVAKFAYPVLKRLGLRATLFVVRGWLSDVAQDFETDRSVVMSSAELMELRDVFTLANHTTNLHVRTEAGSTWMQTVSLAELKEDLDTCAEIVDVPDVFAYPFGIYDEQDAKRLKKCGIRYAFTTKPGLNKRETAPLELHRQVVALGMTSEELKQILS</sequence>
<dbReference type="InterPro" id="IPR051398">
    <property type="entry name" value="Polysacch_Deacetylase"/>
</dbReference>
<protein>
    <submittedName>
        <fullName evidence="4">Exported polysaccharide deacetylase</fullName>
    </submittedName>
</protein>
<comment type="caution">
    <text evidence="4">The sequence shown here is derived from an EMBL/GenBank/DDBJ whole genome shotgun (WGS) entry which is preliminary data.</text>
</comment>
<evidence type="ECO:0000313" key="5">
    <source>
        <dbReference type="Proteomes" id="UP000019249"/>
    </source>
</evidence>
<dbReference type="Proteomes" id="UP000019249">
    <property type="component" value="Unassembled WGS sequence"/>
</dbReference>
<comment type="subcellular location">
    <subcellularLocation>
        <location evidence="1">Secreted</location>
    </subcellularLocation>
</comment>
<dbReference type="InterPro" id="IPR002509">
    <property type="entry name" value="NODB_dom"/>
</dbReference>
<evidence type="ECO:0000256" key="1">
    <source>
        <dbReference type="ARBA" id="ARBA00004613"/>
    </source>
</evidence>
<dbReference type="PROSITE" id="PS51677">
    <property type="entry name" value="NODB"/>
    <property type="match status" value="1"/>
</dbReference>